<evidence type="ECO:0000313" key="2">
    <source>
        <dbReference type="Proteomes" id="UP000254191"/>
    </source>
</evidence>
<organism evidence="1 2">
    <name type="scientific">Proteus mirabilis</name>
    <dbReference type="NCBI Taxonomy" id="584"/>
    <lineage>
        <taxon>Bacteria</taxon>
        <taxon>Pseudomonadati</taxon>
        <taxon>Pseudomonadota</taxon>
        <taxon>Gammaproteobacteria</taxon>
        <taxon>Enterobacterales</taxon>
        <taxon>Morganellaceae</taxon>
        <taxon>Proteus</taxon>
    </lineage>
</organism>
<sequence length="36" mass="4143">MNNIKRECVNYLLGLMALFLLTISKITFAEINNNVK</sequence>
<reference evidence="1 2" key="1">
    <citation type="submission" date="2018-06" db="EMBL/GenBank/DDBJ databases">
        <authorList>
            <consortium name="Pathogen Informatics"/>
            <person name="Doyle S."/>
        </authorList>
    </citation>
    <scope>NUCLEOTIDE SEQUENCE [LARGE SCALE GENOMIC DNA]</scope>
    <source>
        <strain evidence="1 2">NCTC11938</strain>
    </source>
</reference>
<evidence type="ECO:0000313" key="1">
    <source>
        <dbReference type="EMBL" id="SUC19493.1"/>
    </source>
</evidence>
<gene>
    <name evidence="1" type="ORF">NCTC11938_01305</name>
</gene>
<name>A0A379FGZ4_PROMI</name>
<protein>
    <submittedName>
        <fullName evidence="1">Adhesin secretion/activation protein (Two-partner secretion system accessory protein)</fullName>
    </submittedName>
</protein>
<accession>A0A379FGZ4</accession>
<dbReference type="EMBL" id="UGTS01000004">
    <property type="protein sequence ID" value="SUC19493.1"/>
    <property type="molecule type" value="Genomic_DNA"/>
</dbReference>
<dbReference type="Proteomes" id="UP000254191">
    <property type="component" value="Unassembled WGS sequence"/>
</dbReference>
<proteinExistence type="predicted"/>
<dbReference type="AlphaFoldDB" id="A0A379FGZ4"/>